<gene>
    <name evidence="2" type="ORF">FWILDA_LOCUS15701</name>
</gene>
<dbReference type="Proteomes" id="UP001153678">
    <property type="component" value="Unassembled WGS sequence"/>
</dbReference>
<keyword evidence="3" id="KW-1185">Reference proteome</keyword>
<organism evidence="2 3">
    <name type="scientific">Funneliformis geosporum</name>
    <dbReference type="NCBI Taxonomy" id="1117311"/>
    <lineage>
        <taxon>Eukaryota</taxon>
        <taxon>Fungi</taxon>
        <taxon>Fungi incertae sedis</taxon>
        <taxon>Mucoromycota</taxon>
        <taxon>Glomeromycotina</taxon>
        <taxon>Glomeromycetes</taxon>
        <taxon>Glomerales</taxon>
        <taxon>Glomeraceae</taxon>
        <taxon>Funneliformis</taxon>
    </lineage>
</organism>
<evidence type="ECO:0000313" key="3">
    <source>
        <dbReference type="Proteomes" id="UP001153678"/>
    </source>
</evidence>
<keyword evidence="1" id="KW-0472">Membrane</keyword>
<feature type="transmembrane region" description="Helical" evidence="1">
    <location>
        <begin position="66"/>
        <end position="84"/>
    </location>
</feature>
<protein>
    <submittedName>
        <fullName evidence="2">9647_t:CDS:1</fullName>
    </submittedName>
</protein>
<keyword evidence="1" id="KW-1133">Transmembrane helix</keyword>
<name>A0A9W4T4W2_9GLOM</name>
<dbReference type="AlphaFoldDB" id="A0A9W4T4W2"/>
<evidence type="ECO:0000313" key="2">
    <source>
        <dbReference type="EMBL" id="CAI2192686.1"/>
    </source>
</evidence>
<comment type="caution">
    <text evidence="2">The sequence shown here is derived from an EMBL/GenBank/DDBJ whole genome shotgun (WGS) entry which is preliminary data.</text>
</comment>
<accession>A0A9W4T4W2</accession>
<sequence length="93" mass="10602">MSANEEIVESSRLSVEGIITPKNHNLPIIQIDEDKHYTKELDPIHEKIINVCYFIGNYTFATKRDWILMGIFAIAVAAAIPAVARVRKNRLCY</sequence>
<keyword evidence="1" id="KW-0812">Transmembrane</keyword>
<evidence type="ECO:0000256" key="1">
    <source>
        <dbReference type="SAM" id="Phobius"/>
    </source>
</evidence>
<reference evidence="2" key="1">
    <citation type="submission" date="2022-08" db="EMBL/GenBank/DDBJ databases">
        <authorList>
            <person name="Kallberg Y."/>
            <person name="Tangrot J."/>
            <person name="Rosling A."/>
        </authorList>
    </citation>
    <scope>NUCLEOTIDE SEQUENCE</scope>
    <source>
        <strain evidence="2">Wild A</strain>
    </source>
</reference>
<dbReference type="EMBL" id="CAMKVN010008620">
    <property type="protein sequence ID" value="CAI2192686.1"/>
    <property type="molecule type" value="Genomic_DNA"/>
</dbReference>
<proteinExistence type="predicted"/>